<keyword evidence="5" id="KW-1185">Reference proteome</keyword>
<comment type="similarity">
    <text evidence="1">Belongs to the PITHD1 family.</text>
</comment>
<dbReference type="AlphaFoldDB" id="A0A1G4IQ41"/>
<gene>
    <name evidence="4" type="ORF">LAME_0A05050G</name>
</gene>
<evidence type="ECO:0000259" key="3">
    <source>
        <dbReference type="PROSITE" id="PS51532"/>
    </source>
</evidence>
<dbReference type="PANTHER" id="PTHR12175">
    <property type="entry name" value="AD039 HT014 THIOREDOXIN FAMILY TRP26"/>
    <property type="match status" value="1"/>
</dbReference>
<feature type="region of interest" description="Disordered" evidence="2">
    <location>
        <begin position="1"/>
        <end position="25"/>
    </location>
</feature>
<dbReference type="Proteomes" id="UP000191144">
    <property type="component" value="Chromosome A"/>
</dbReference>
<evidence type="ECO:0000256" key="1">
    <source>
        <dbReference type="ARBA" id="ARBA00025788"/>
    </source>
</evidence>
<dbReference type="PANTHER" id="PTHR12175:SF1">
    <property type="entry name" value="PITH DOMAIN-CONTAINING PROTEIN 1"/>
    <property type="match status" value="1"/>
</dbReference>
<sequence>MSHSCEHEHEHGHGHGDHGHDHSPPLATNEVQSLYKYINTPQVRCLNAVGCGSNDLSSCFIKSQDDKYDISKYLESDADCQLILHIPFTGVCRLFSCIFRFGRNSSGGIGSPKNVKLFKNFTKNIDFDNLSEAKPQHELENPENVGIDVDGAAGATSVENDAGFVEHHLPRQHFQNVESLTLFVENNWTGDEDDLTRCFYVELRGEFANHKRSDDEFPLMAVYEAAPNPLDHQKVESELGGTTLGM</sequence>
<evidence type="ECO:0000313" key="5">
    <source>
        <dbReference type="Proteomes" id="UP000191144"/>
    </source>
</evidence>
<evidence type="ECO:0000256" key="2">
    <source>
        <dbReference type="SAM" id="MobiDB-lite"/>
    </source>
</evidence>
<dbReference type="PROSITE" id="PS51532">
    <property type="entry name" value="PITH"/>
    <property type="match status" value="1"/>
</dbReference>
<dbReference type="InterPro" id="IPR045099">
    <property type="entry name" value="PITH1-like"/>
</dbReference>
<organism evidence="4 5">
    <name type="scientific">Lachancea meyersii CBS 8951</name>
    <dbReference type="NCBI Taxonomy" id="1266667"/>
    <lineage>
        <taxon>Eukaryota</taxon>
        <taxon>Fungi</taxon>
        <taxon>Dikarya</taxon>
        <taxon>Ascomycota</taxon>
        <taxon>Saccharomycotina</taxon>
        <taxon>Saccharomycetes</taxon>
        <taxon>Saccharomycetales</taxon>
        <taxon>Saccharomycetaceae</taxon>
        <taxon>Lachancea</taxon>
    </lineage>
</organism>
<feature type="domain" description="PITH" evidence="3">
    <location>
        <begin position="23"/>
        <end position="223"/>
    </location>
</feature>
<dbReference type="InterPro" id="IPR008979">
    <property type="entry name" value="Galactose-bd-like_sf"/>
</dbReference>
<dbReference type="GO" id="GO:0005634">
    <property type="term" value="C:nucleus"/>
    <property type="evidence" value="ECO:0007669"/>
    <property type="project" value="TreeGrafter"/>
</dbReference>
<evidence type="ECO:0000313" key="4">
    <source>
        <dbReference type="EMBL" id="SCU78600.1"/>
    </source>
</evidence>
<dbReference type="Gene3D" id="2.60.120.470">
    <property type="entry name" value="PITH domain"/>
    <property type="match status" value="1"/>
</dbReference>
<dbReference type="SUPFAM" id="SSF49785">
    <property type="entry name" value="Galactose-binding domain-like"/>
    <property type="match status" value="1"/>
</dbReference>
<proteinExistence type="inferred from homology"/>
<dbReference type="InterPro" id="IPR010400">
    <property type="entry name" value="PITH_dom"/>
</dbReference>
<name>A0A1G4IQ41_9SACH</name>
<dbReference type="GO" id="GO:0005737">
    <property type="term" value="C:cytoplasm"/>
    <property type="evidence" value="ECO:0007669"/>
    <property type="project" value="UniProtKB-ARBA"/>
</dbReference>
<protein>
    <submittedName>
        <fullName evidence="4">LAME_0A05050g1_1</fullName>
    </submittedName>
</protein>
<reference evidence="5" key="1">
    <citation type="submission" date="2016-03" db="EMBL/GenBank/DDBJ databases">
        <authorList>
            <person name="Devillers Hugo."/>
        </authorList>
    </citation>
    <scope>NUCLEOTIDE SEQUENCE [LARGE SCALE GENOMIC DNA]</scope>
</reference>
<accession>A0A1G4IQ41</accession>
<dbReference type="OrthoDB" id="2635at2759"/>
<dbReference type="Pfam" id="PF06201">
    <property type="entry name" value="PITH"/>
    <property type="match status" value="1"/>
</dbReference>
<dbReference type="EMBL" id="LT598483">
    <property type="protein sequence ID" value="SCU78600.1"/>
    <property type="molecule type" value="Genomic_DNA"/>
</dbReference>
<feature type="compositionally biased region" description="Basic and acidic residues" evidence="2">
    <location>
        <begin position="1"/>
        <end position="23"/>
    </location>
</feature>
<dbReference type="InterPro" id="IPR037047">
    <property type="entry name" value="PITH_dom_sf"/>
</dbReference>